<comment type="caution">
    <text evidence="3">The sequence shown here is derived from an EMBL/GenBank/DDBJ whole genome shotgun (WGS) entry which is preliminary data.</text>
</comment>
<protein>
    <recommendedName>
        <fullName evidence="5">Membrane protein (TIGR02234 family)</fullName>
    </recommendedName>
</protein>
<evidence type="ECO:0000313" key="4">
    <source>
        <dbReference type="Proteomes" id="UP000578819"/>
    </source>
</evidence>
<feature type="compositionally biased region" description="Basic and acidic residues" evidence="1">
    <location>
        <begin position="30"/>
        <end position="41"/>
    </location>
</feature>
<dbReference type="AlphaFoldDB" id="A0A7W7WS79"/>
<proteinExistence type="predicted"/>
<feature type="transmembrane region" description="Helical" evidence="2">
    <location>
        <begin position="109"/>
        <end position="130"/>
    </location>
</feature>
<dbReference type="Proteomes" id="UP000578819">
    <property type="component" value="Unassembled WGS sequence"/>
</dbReference>
<name>A0A7W7WS79_9ACTN</name>
<sequence length="251" mass="25027">MSGPETSTGDEGTGAVEAGDGAGTGAVEAADGRTDAVRNDEGTDAVRMGAVDTEVHGKAARRQLAYAVLLCLVGAGLAVFAATRIWAVEVTARPAPLPSVRVTRTGGELLPWLPALAVVGLAGAGAVLATRGMGRRLVGVLLLLVGLAVAVGGGYGVAGLAHEDTTVGWPALCVLGGVLALAGGAVTVLRGGSWPVMGARYERRSTRENSPVQDGSAAGSMAANDGKGPVVARRTVAAWDALDRGEDPTVS</sequence>
<evidence type="ECO:0000256" key="2">
    <source>
        <dbReference type="SAM" id="Phobius"/>
    </source>
</evidence>
<feature type="transmembrane region" description="Helical" evidence="2">
    <location>
        <begin position="64"/>
        <end position="87"/>
    </location>
</feature>
<keyword evidence="2" id="KW-0812">Transmembrane</keyword>
<dbReference type="Pfam" id="PF09534">
    <property type="entry name" value="Trp_oprn_chp"/>
    <property type="match status" value="1"/>
</dbReference>
<feature type="transmembrane region" description="Helical" evidence="2">
    <location>
        <begin position="167"/>
        <end position="189"/>
    </location>
</feature>
<evidence type="ECO:0008006" key="5">
    <source>
        <dbReference type="Google" id="ProtNLM"/>
    </source>
</evidence>
<feature type="region of interest" description="Disordered" evidence="1">
    <location>
        <begin position="204"/>
        <end position="229"/>
    </location>
</feature>
<evidence type="ECO:0000256" key="1">
    <source>
        <dbReference type="SAM" id="MobiDB-lite"/>
    </source>
</evidence>
<dbReference type="EMBL" id="JACHJW010000001">
    <property type="protein sequence ID" value="MBB4961352.1"/>
    <property type="molecule type" value="Genomic_DNA"/>
</dbReference>
<feature type="compositionally biased region" description="Polar residues" evidence="1">
    <location>
        <begin position="1"/>
        <end position="10"/>
    </location>
</feature>
<keyword evidence="4" id="KW-1185">Reference proteome</keyword>
<feature type="region of interest" description="Disordered" evidence="1">
    <location>
        <begin position="1"/>
        <end position="41"/>
    </location>
</feature>
<feature type="transmembrane region" description="Helical" evidence="2">
    <location>
        <begin position="137"/>
        <end position="161"/>
    </location>
</feature>
<evidence type="ECO:0000313" key="3">
    <source>
        <dbReference type="EMBL" id="MBB4961352.1"/>
    </source>
</evidence>
<gene>
    <name evidence="3" type="ORF">FHR38_005085</name>
</gene>
<keyword evidence="2" id="KW-1133">Transmembrane helix</keyword>
<accession>A0A7W7WS79</accession>
<dbReference type="InterPro" id="IPR019051">
    <property type="entry name" value="Trp_biosyn_TM_oprn/chp"/>
</dbReference>
<keyword evidence="2" id="KW-0472">Membrane</keyword>
<organism evidence="3 4">
    <name type="scientific">Micromonospora polyrhachis</name>
    <dbReference type="NCBI Taxonomy" id="1282883"/>
    <lineage>
        <taxon>Bacteria</taxon>
        <taxon>Bacillati</taxon>
        <taxon>Actinomycetota</taxon>
        <taxon>Actinomycetes</taxon>
        <taxon>Micromonosporales</taxon>
        <taxon>Micromonosporaceae</taxon>
        <taxon>Micromonospora</taxon>
    </lineage>
</organism>
<reference evidence="3 4" key="1">
    <citation type="submission" date="2020-08" db="EMBL/GenBank/DDBJ databases">
        <title>Sequencing the genomes of 1000 actinobacteria strains.</title>
        <authorList>
            <person name="Klenk H.-P."/>
        </authorList>
    </citation>
    <scope>NUCLEOTIDE SEQUENCE [LARGE SCALE GENOMIC DNA]</scope>
    <source>
        <strain evidence="3 4">DSM 45886</strain>
    </source>
</reference>